<name>A0AAV0I8D9_9ROSI</name>
<keyword evidence="2" id="KW-1185">Reference proteome</keyword>
<dbReference type="Proteomes" id="UP001154282">
    <property type="component" value="Unassembled WGS sequence"/>
</dbReference>
<organism evidence="1 2">
    <name type="scientific">Linum tenue</name>
    <dbReference type="NCBI Taxonomy" id="586396"/>
    <lineage>
        <taxon>Eukaryota</taxon>
        <taxon>Viridiplantae</taxon>
        <taxon>Streptophyta</taxon>
        <taxon>Embryophyta</taxon>
        <taxon>Tracheophyta</taxon>
        <taxon>Spermatophyta</taxon>
        <taxon>Magnoliopsida</taxon>
        <taxon>eudicotyledons</taxon>
        <taxon>Gunneridae</taxon>
        <taxon>Pentapetalae</taxon>
        <taxon>rosids</taxon>
        <taxon>fabids</taxon>
        <taxon>Malpighiales</taxon>
        <taxon>Linaceae</taxon>
        <taxon>Linum</taxon>
    </lineage>
</organism>
<evidence type="ECO:0000313" key="2">
    <source>
        <dbReference type="Proteomes" id="UP001154282"/>
    </source>
</evidence>
<dbReference type="EMBL" id="CAMGYJ010000003">
    <property type="protein sequence ID" value="CAI0393777.1"/>
    <property type="molecule type" value="Genomic_DNA"/>
</dbReference>
<dbReference type="AlphaFoldDB" id="A0AAV0I8D9"/>
<protein>
    <submittedName>
        <fullName evidence="1">Uncharacterized protein</fullName>
    </submittedName>
</protein>
<accession>A0AAV0I8D9</accession>
<evidence type="ECO:0000313" key="1">
    <source>
        <dbReference type="EMBL" id="CAI0393777.1"/>
    </source>
</evidence>
<proteinExistence type="predicted"/>
<gene>
    <name evidence="1" type="ORF">LITE_LOCUS8074</name>
</gene>
<comment type="caution">
    <text evidence="1">The sequence shown here is derived from an EMBL/GenBank/DDBJ whole genome shotgun (WGS) entry which is preliminary data.</text>
</comment>
<reference evidence="1" key="1">
    <citation type="submission" date="2022-08" db="EMBL/GenBank/DDBJ databases">
        <authorList>
            <person name="Gutierrez-Valencia J."/>
        </authorList>
    </citation>
    <scope>NUCLEOTIDE SEQUENCE</scope>
</reference>
<sequence length="56" mass="6340">MPIGGLSAMILQRSFSKTLCRPCSQSNLLLSPTRLLFWFSTTNLFILLHVPPNLTY</sequence>